<feature type="compositionally biased region" description="Polar residues" evidence="1">
    <location>
        <begin position="139"/>
        <end position="153"/>
    </location>
</feature>
<protein>
    <submittedName>
        <fullName evidence="3">Uncharacterized protein</fullName>
    </submittedName>
</protein>
<dbReference type="AlphaFoldDB" id="A0A6A6SRN9"/>
<name>A0A6A6SRN9_9PLEO</name>
<sequence length="187" mass="21507">MDPSGCMDPTACIDIDTPVDPDANMDHRKDWIGYTVLIIVFVLALLLLYLFGKFDKWCPLSEDTYTHQPTLKTRIQRFFVALKSKLAYPKFGRNKSKSSDVELGSYQTESTRNLVPQKHRTATGDLVEQMRMEIDNESSRAMSRFSTHSSRQSITDEERRVPEGMLKGGWTDIEKPVKAKRNIFQVR</sequence>
<gene>
    <name evidence="3" type="ORF">K491DRAFT_733427</name>
</gene>
<keyword evidence="2" id="KW-0812">Transmembrane</keyword>
<keyword evidence="2" id="KW-0472">Membrane</keyword>
<reference evidence="3" key="1">
    <citation type="journal article" date="2020" name="Stud. Mycol.">
        <title>101 Dothideomycetes genomes: a test case for predicting lifestyles and emergence of pathogens.</title>
        <authorList>
            <person name="Haridas S."/>
            <person name="Albert R."/>
            <person name="Binder M."/>
            <person name="Bloem J."/>
            <person name="Labutti K."/>
            <person name="Salamov A."/>
            <person name="Andreopoulos B."/>
            <person name="Baker S."/>
            <person name="Barry K."/>
            <person name="Bills G."/>
            <person name="Bluhm B."/>
            <person name="Cannon C."/>
            <person name="Castanera R."/>
            <person name="Culley D."/>
            <person name="Daum C."/>
            <person name="Ezra D."/>
            <person name="Gonzalez J."/>
            <person name="Henrissat B."/>
            <person name="Kuo A."/>
            <person name="Liang C."/>
            <person name="Lipzen A."/>
            <person name="Lutzoni F."/>
            <person name="Magnuson J."/>
            <person name="Mondo S."/>
            <person name="Nolan M."/>
            <person name="Ohm R."/>
            <person name="Pangilinan J."/>
            <person name="Park H.-J."/>
            <person name="Ramirez L."/>
            <person name="Alfaro M."/>
            <person name="Sun H."/>
            <person name="Tritt A."/>
            <person name="Yoshinaga Y."/>
            <person name="Zwiers L.-H."/>
            <person name="Turgeon B."/>
            <person name="Goodwin S."/>
            <person name="Spatafora J."/>
            <person name="Crous P."/>
            <person name="Grigoriev I."/>
        </authorList>
    </citation>
    <scope>NUCLEOTIDE SEQUENCE</scope>
    <source>
        <strain evidence="3">CBS 122681</strain>
    </source>
</reference>
<evidence type="ECO:0000313" key="4">
    <source>
        <dbReference type="Proteomes" id="UP000799324"/>
    </source>
</evidence>
<evidence type="ECO:0000256" key="2">
    <source>
        <dbReference type="SAM" id="Phobius"/>
    </source>
</evidence>
<evidence type="ECO:0000256" key="1">
    <source>
        <dbReference type="SAM" id="MobiDB-lite"/>
    </source>
</evidence>
<feature type="region of interest" description="Disordered" evidence="1">
    <location>
        <begin position="138"/>
        <end position="158"/>
    </location>
</feature>
<accession>A0A6A6SRN9</accession>
<keyword evidence="2" id="KW-1133">Transmembrane helix</keyword>
<dbReference type="EMBL" id="MU004482">
    <property type="protein sequence ID" value="KAF2649687.1"/>
    <property type="molecule type" value="Genomic_DNA"/>
</dbReference>
<proteinExistence type="predicted"/>
<feature type="transmembrane region" description="Helical" evidence="2">
    <location>
        <begin position="31"/>
        <end position="51"/>
    </location>
</feature>
<dbReference type="Proteomes" id="UP000799324">
    <property type="component" value="Unassembled WGS sequence"/>
</dbReference>
<organism evidence="3 4">
    <name type="scientific">Lophiostoma macrostomum CBS 122681</name>
    <dbReference type="NCBI Taxonomy" id="1314788"/>
    <lineage>
        <taxon>Eukaryota</taxon>
        <taxon>Fungi</taxon>
        <taxon>Dikarya</taxon>
        <taxon>Ascomycota</taxon>
        <taxon>Pezizomycotina</taxon>
        <taxon>Dothideomycetes</taxon>
        <taxon>Pleosporomycetidae</taxon>
        <taxon>Pleosporales</taxon>
        <taxon>Lophiostomataceae</taxon>
        <taxon>Lophiostoma</taxon>
    </lineage>
</organism>
<keyword evidence="4" id="KW-1185">Reference proteome</keyword>
<evidence type="ECO:0000313" key="3">
    <source>
        <dbReference type="EMBL" id="KAF2649687.1"/>
    </source>
</evidence>